<reference evidence="1 2" key="2">
    <citation type="submission" date="2017-09" db="EMBL/GenBank/DDBJ databases">
        <title>Extensive intraspecific genome diversity in a model arbuscular mycorrhizal fungus.</title>
        <authorList>
            <person name="Chen E.C."/>
            <person name="Morin E."/>
            <person name="Beaudet D."/>
            <person name="Noel J."/>
            <person name="Ndikumana S."/>
            <person name="Charron P."/>
            <person name="St-Onge C."/>
            <person name="Giorgi J."/>
            <person name="Grigoriev I.V."/>
            <person name="Roux C."/>
            <person name="Martin F.M."/>
            <person name="Corradi N."/>
        </authorList>
    </citation>
    <scope>NUCLEOTIDE SEQUENCE [LARGE SCALE GENOMIC DNA]</scope>
    <source>
        <strain evidence="1 2">A5</strain>
    </source>
</reference>
<gene>
    <name evidence="1" type="ORF">RhiirA5_503092</name>
</gene>
<evidence type="ECO:0000313" key="1">
    <source>
        <dbReference type="EMBL" id="PKC03950.1"/>
    </source>
</evidence>
<dbReference type="EMBL" id="LLXJ01001090">
    <property type="protein sequence ID" value="PKC03950.1"/>
    <property type="molecule type" value="Genomic_DNA"/>
</dbReference>
<organism evidence="1 2">
    <name type="scientific">Rhizophagus irregularis</name>
    <dbReference type="NCBI Taxonomy" id="588596"/>
    <lineage>
        <taxon>Eukaryota</taxon>
        <taxon>Fungi</taxon>
        <taxon>Fungi incertae sedis</taxon>
        <taxon>Mucoromycota</taxon>
        <taxon>Glomeromycotina</taxon>
        <taxon>Glomeromycetes</taxon>
        <taxon>Glomerales</taxon>
        <taxon>Glomeraceae</taxon>
        <taxon>Rhizophagus</taxon>
    </lineage>
</organism>
<accession>A0A2N0PAV6</accession>
<proteinExistence type="predicted"/>
<reference evidence="1 2" key="1">
    <citation type="submission" date="2016-04" db="EMBL/GenBank/DDBJ databases">
        <title>Genome analyses suggest a sexual origin of heterokaryosis in a supposedly ancient asexual fungus.</title>
        <authorList>
            <person name="Ropars J."/>
            <person name="Sedzielewska K."/>
            <person name="Noel J."/>
            <person name="Charron P."/>
            <person name="Farinelli L."/>
            <person name="Marton T."/>
            <person name="Kruger M."/>
            <person name="Pelin A."/>
            <person name="Brachmann A."/>
            <person name="Corradi N."/>
        </authorList>
    </citation>
    <scope>NUCLEOTIDE SEQUENCE [LARGE SCALE GENOMIC DNA]</scope>
    <source>
        <strain evidence="1 2">A5</strain>
    </source>
</reference>
<protein>
    <submittedName>
        <fullName evidence="1">Uncharacterized protein</fullName>
    </submittedName>
</protein>
<dbReference type="AlphaFoldDB" id="A0A2N0PAV6"/>
<name>A0A2N0PAV6_9GLOM</name>
<comment type="caution">
    <text evidence="1">The sequence shown here is derived from an EMBL/GenBank/DDBJ whole genome shotgun (WGS) entry which is preliminary data.</text>
</comment>
<evidence type="ECO:0000313" key="2">
    <source>
        <dbReference type="Proteomes" id="UP000232722"/>
    </source>
</evidence>
<dbReference type="VEuPathDB" id="FungiDB:RhiirFUN_009480"/>
<dbReference type="Proteomes" id="UP000232722">
    <property type="component" value="Unassembled WGS sequence"/>
</dbReference>
<dbReference type="VEuPathDB" id="FungiDB:FUN_019130"/>
<sequence length="541" mass="62659">MEIQNNFIQRAENLQRYLKKSYEQKFTISENGTTRHDPCINHCLLYAFGTCDKLHTQICNECQELFTFFNDLKKIIGLDSLDDLKIYEEKLIYYLSHQTRKVYLNSQFNATILELDEKGAIFLVDYKMKILPQTARETKQDFYGKKGWSLHSVLVYTKSSNSQIRIEAFDHWSCDAKQDAWFTASSLHGVIEVLDKKPEWISIISDNGPHYHNSELMIILSYWKEWYDIKVNKWVFLEAGEAKTSIDSHHAQISQSIKRRVKLGFEIRNGENIQEAIEDIAGIRVAHLEPDRDNENKENKVKTIPGISNYFEWRWPEEEGLDGCIQARALPHIGEWKTFTPNQISNWAKAGMHMPQPQISLHTTSKSSWKIPMPHSSNIGVKRLKVKQLQEELENRGIMTNEKENRAGMIEILENEIAKEMQTKKIEEKSDICKSNSNVSAFPLLCGWALKHNQKYGKKGSGKRIAPQVIALLERFFLDGNVHKNRRMNGHNMRDKLVEKQENGELARDIEIPEVTSINNWIARFAAKSKKDLSEQAIAGF</sequence>
<dbReference type="VEuPathDB" id="FungiDB:RhiirA1_453154"/>